<keyword evidence="4" id="KW-0997">Cell inner membrane</keyword>
<evidence type="ECO:0000313" key="9">
    <source>
        <dbReference type="EMBL" id="AIF69782.1"/>
    </source>
</evidence>
<dbReference type="Gene3D" id="1.20.1740.10">
    <property type="entry name" value="Amino acid/polyamine transporter I"/>
    <property type="match status" value="1"/>
</dbReference>
<feature type="transmembrane region" description="Helical" evidence="8">
    <location>
        <begin position="253"/>
        <end position="275"/>
    </location>
</feature>
<dbReference type="STRING" id="1343739.PAP_06940"/>
<accession>A0A075LUW5</accession>
<feature type="transmembrane region" description="Helical" evidence="8">
    <location>
        <begin position="36"/>
        <end position="60"/>
    </location>
</feature>
<evidence type="ECO:0000256" key="4">
    <source>
        <dbReference type="ARBA" id="ARBA00022519"/>
    </source>
</evidence>
<evidence type="ECO:0000256" key="8">
    <source>
        <dbReference type="SAM" id="Phobius"/>
    </source>
</evidence>
<feature type="transmembrane region" description="Helical" evidence="8">
    <location>
        <begin position="287"/>
        <end position="305"/>
    </location>
</feature>
<dbReference type="Pfam" id="PF03222">
    <property type="entry name" value="Trp_Tyr_perm"/>
    <property type="match status" value="1"/>
</dbReference>
<keyword evidence="10" id="KW-1185">Reference proteome</keyword>
<protein>
    <submittedName>
        <fullName evidence="9">Amino acid permease</fullName>
    </submittedName>
</protein>
<feature type="transmembrane region" description="Helical" evidence="8">
    <location>
        <begin position="311"/>
        <end position="333"/>
    </location>
</feature>
<evidence type="ECO:0000313" key="10">
    <source>
        <dbReference type="Proteomes" id="UP000027981"/>
    </source>
</evidence>
<feature type="transmembrane region" description="Helical" evidence="8">
    <location>
        <begin position="81"/>
        <end position="99"/>
    </location>
</feature>
<dbReference type="InterPro" id="IPR018227">
    <property type="entry name" value="Amino_acid_transport_2"/>
</dbReference>
<evidence type="ECO:0000256" key="1">
    <source>
        <dbReference type="ARBA" id="ARBA00004429"/>
    </source>
</evidence>
<dbReference type="KEGG" id="ppac:PAP_06940"/>
<evidence type="ECO:0000256" key="2">
    <source>
        <dbReference type="ARBA" id="ARBA00022448"/>
    </source>
</evidence>
<dbReference type="EMBL" id="CP006019">
    <property type="protein sequence ID" value="AIF69782.1"/>
    <property type="molecule type" value="Genomic_DNA"/>
</dbReference>
<feature type="transmembrane region" description="Helical" evidence="8">
    <location>
        <begin position="208"/>
        <end position="233"/>
    </location>
</feature>
<dbReference type="HOGENOM" id="CLU_650091_0_0_2"/>
<evidence type="ECO:0000256" key="3">
    <source>
        <dbReference type="ARBA" id="ARBA00022475"/>
    </source>
</evidence>
<keyword evidence="5 8" id="KW-0812">Transmembrane</keyword>
<feature type="transmembrane region" description="Helical" evidence="8">
    <location>
        <begin position="141"/>
        <end position="159"/>
    </location>
</feature>
<evidence type="ECO:0000256" key="7">
    <source>
        <dbReference type="ARBA" id="ARBA00023136"/>
    </source>
</evidence>
<keyword evidence="7 8" id="KW-0472">Membrane</keyword>
<keyword evidence="3" id="KW-1003">Cell membrane</keyword>
<dbReference type="PANTHER" id="PTHR32195:SF26">
    <property type="entry name" value="TRYPTOPHAN OR TYROSINE TRANSPORTER PROTEIN"/>
    <property type="match status" value="1"/>
</dbReference>
<organism evidence="9 10">
    <name type="scientific">Palaeococcus pacificus DY20341</name>
    <dbReference type="NCBI Taxonomy" id="1343739"/>
    <lineage>
        <taxon>Archaea</taxon>
        <taxon>Methanobacteriati</taxon>
        <taxon>Methanobacteriota</taxon>
        <taxon>Thermococci</taxon>
        <taxon>Thermococcales</taxon>
        <taxon>Thermococcaceae</taxon>
        <taxon>Palaeococcus</taxon>
    </lineage>
</organism>
<comment type="subcellular location">
    <subcellularLocation>
        <location evidence="1">Cell inner membrane</location>
        <topology evidence="1">Multi-pass membrane protein</topology>
    </subcellularLocation>
</comment>
<proteinExistence type="predicted"/>
<sequence length="370" mass="39242">MKKLTLAEASAILIGTQIGAGVLGLPYALKESGPLLGVAIVVITGLLTLLTAFFVLEVAAQSEGETLSKLAERHLGKAGGILMFLSISVLAYGALIAYIAGSGDIISSLFGVSPKVSALLFWFLMSAVVFMGLKASGEAELMLNFLLLGALTLAIALVLPKVDSSNLSYANTSAVTKGIGVAVFAYVSHMVVPEMLKGLKDVKKTTKAVMIGYIVPMVFYAFFVLTFVGAFGLGTPELATSALERFYGSLGKILGLILPLAAICTSYIGIGLAQMDNIKEMFGISKSKAWLLTVIPPLLIYFAGLNSFVNALWIAGTFGGLLYAGILPTLMYLKAKKVYQKLHLPIHHSFVYISGLVFFLVFVYSIASIV</sequence>
<name>A0A075LUW5_9EURY</name>
<evidence type="ECO:0000256" key="6">
    <source>
        <dbReference type="ARBA" id="ARBA00022989"/>
    </source>
</evidence>
<keyword evidence="2" id="KW-0813">Transport</keyword>
<dbReference type="PANTHER" id="PTHR32195">
    <property type="entry name" value="OS07G0662800 PROTEIN"/>
    <property type="match status" value="1"/>
</dbReference>
<keyword evidence="6 8" id="KW-1133">Transmembrane helix</keyword>
<feature type="transmembrane region" description="Helical" evidence="8">
    <location>
        <begin position="345"/>
        <end position="367"/>
    </location>
</feature>
<dbReference type="Proteomes" id="UP000027981">
    <property type="component" value="Chromosome"/>
</dbReference>
<evidence type="ECO:0000256" key="5">
    <source>
        <dbReference type="ARBA" id="ARBA00022692"/>
    </source>
</evidence>
<dbReference type="GO" id="GO:0005886">
    <property type="term" value="C:plasma membrane"/>
    <property type="evidence" value="ECO:0007669"/>
    <property type="project" value="UniProtKB-SubCell"/>
</dbReference>
<feature type="transmembrane region" description="Helical" evidence="8">
    <location>
        <begin position="105"/>
        <end position="129"/>
    </location>
</feature>
<dbReference type="OrthoDB" id="103580at2157"/>
<gene>
    <name evidence="9" type="ORF">PAP_06940</name>
</gene>
<dbReference type="GO" id="GO:0003333">
    <property type="term" value="P:amino acid transmembrane transport"/>
    <property type="evidence" value="ECO:0007669"/>
    <property type="project" value="InterPro"/>
</dbReference>
<reference evidence="9 10" key="2">
    <citation type="journal article" date="2015" name="Genome Announc.">
        <title>Complete Genome Sequence of Hyperthermophilic Piezophilic Archaeon Palaeococcus pacificus DY20341T, Isolated from Deep-Sea Hydrothermal Sediments.</title>
        <authorList>
            <person name="Zeng X."/>
            <person name="Jebbar M."/>
            <person name="Shao Z."/>
        </authorList>
    </citation>
    <scope>NUCLEOTIDE SEQUENCE [LARGE SCALE GENOMIC DNA]</scope>
    <source>
        <strain evidence="9 10">DY20341</strain>
    </source>
</reference>
<dbReference type="eggNOG" id="arCOG10063">
    <property type="taxonomic scope" value="Archaea"/>
</dbReference>
<reference evidence="10" key="1">
    <citation type="submission" date="2013-06" db="EMBL/GenBank/DDBJ databases">
        <title>Complete Genome Sequence of Hyperthermophilic Palaeococcus pacificus DY20341T, Isolated from a Deep-Sea Hydrothermal Sediments.</title>
        <authorList>
            <person name="Zeng X."/>
            <person name="Shao Z."/>
        </authorList>
    </citation>
    <scope>NUCLEOTIDE SEQUENCE [LARGE SCALE GENOMIC DNA]</scope>
    <source>
        <strain evidence="10">DY20341</strain>
    </source>
</reference>
<feature type="transmembrane region" description="Helical" evidence="8">
    <location>
        <begin position="179"/>
        <end position="196"/>
    </location>
</feature>
<dbReference type="AlphaFoldDB" id="A0A075LUW5"/>